<dbReference type="VEuPathDB" id="MicrosporidiaDB:AAJ76_3500041393"/>
<gene>
    <name evidence="1" type="ORF">AAJ76_3500041393</name>
</gene>
<dbReference type="GeneID" id="36320227"/>
<dbReference type="OrthoDB" id="415696at2759"/>
<keyword evidence="2" id="KW-1185">Reference proteome</keyword>
<dbReference type="Proteomes" id="UP000034350">
    <property type="component" value="Unassembled WGS sequence"/>
</dbReference>
<accession>A0A0F9WE30</accession>
<dbReference type="AlphaFoldDB" id="A0A0F9WE30"/>
<dbReference type="PROSITE" id="PS51354">
    <property type="entry name" value="GLUTAREDOXIN_2"/>
    <property type="match status" value="1"/>
</dbReference>
<dbReference type="VEuPathDB" id="MicrosporidiaDB:NCER_100999"/>
<comment type="caution">
    <text evidence="1">The sequence shown here is derived from an EMBL/GenBank/DDBJ whole genome shotgun (WGS) entry which is preliminary data.</text>
</comment>
<dbReference type="RefSeq" id="XP_024330787.1">
    <property type="nucleotide sequence ID" value="XM_024475292.1"/>
</dbReference>
<dbReference type="SUPFAM" id="SSF52833">
    <property type="entry name" value="Thioredoxin-like"/>
    <property type="match status" value="1"/>
</dbReference>
<protein>
    <submittedName>
        <fullName evidence="1">Uncharacterized protein</fullName>
    </submittedName>
</protein>
<evidence type="ECO:0000313" key="2">
    <source>
        <dbReference type="Proteomes" id="UP000034350"/>
    </source>
</evidence>
<dbReference type="VEuPathDB" id="MicrosporidiaDB:G9O61_00g018740"/>
<reference evidence="1 2" key="1">
    <citation type="journal article" date="2015" name="Environ. Microbiol.">
        <title>Genome analyses suggest the presence of polyploidy and recent human-driven expansions in eight global populations of the honeybee pathogen Nosema ceranae.</title>
        <authorList>
            <person name="Pelin A."/>
            <person name="Selman M."/>
            <person name="Aris-Brosou S."/>
            <person name="Farinelli L."/>
            <person name="Corradi N."/>
        </authorList>
    </citation>
    <scope>NUCLEOTIDE SEQUENCE [LARGE SCALE GENOMIC DNA]</scope>
    <source>
        <strain evidence="1 2">PA08 1199</strain>
    </source>
</reference>
<organism evidence="1 2">
    <name type="scientific">Vairimorpha ceranae</name>
    <dbReference type="NCBI Taxonomy" id="40302"/>
    <lineage>
        <taxon>Eukaryota</taxon>
        <taxon>Fungi</taxon>
        <taxon>Fungi incertae sedis</taxon>
        <taxon>Microsporidia</taxon>
        <taxon>Nosematidae</taxon>
        <taxon>Vairimorpha</taxon>
    </lineage>
</organism>
<dbReference type="InterPro" id="IPR036249">
    <property type="entry name" value="Thioredoxin-like_sf"/>
</dbReference>
<evidence type="ECO:0000313" key="1">
    <source>
        <dbReference type="EMBL" id="KKO75045.1"/>
    </source>
</evidence>
<proteinExistence type="predicted"/>
<dbReference type="EMBL" id="JPQZ01000035">
    <property type="protein sequence ID" value="KKO75045.1"/>
    <property type="molecule type" value="Genomic_DNA"/>
</dbReference>
<dbReference type="Gene3D" id="3.40.30.10">
    <property type="entry name" value="Glutaredoxin"/>
    <property type="match status" value="1"/>
</dbReference>
<sequence>MIFMRDVDPSSEFYELMEKDEIIIFEDHSRTLSKMCRYMSEETCKICVKNFPLLKRRLMFDFNINTLPVAFYYSHMILSTDNIKKCINEVNQIKYDLLEQKVLRLINRNIIQLFIEGVDSERSKVLFKLFSNLDIKGKSFGYYDTLLNKRIRNYICDTFKCKKLPIIFIDGDFIGTLEVFQELVVQKKIDQILNHL</sequence>
<name>A0A0F9WE30_9MICR</name>